<evidence type="ECO:0000259" key="1">
    <source>
        <dbReference type="Pfam" id="PF13454"/>
    </source>
</evidence>
<dbReference type="InParanoid" id="A0A0R2G5Z2"/>
<dbReference type="eggNOG" id="COG4529">
    <property type="taxonomic scope" value="Bacteria"/>
</dbReference>
<dbReference type="PANTHER" id="PTHR40254">
    <property type="entry name" value="BLR0577 PROTEIN"/>
    <property type="match status" value="1"/>
</dbReference>
<gene>
    <name evidence="2" type="ORF">IV68_GL000545</name>
</gene>
<dbReference type="OrthoDB" id="6309046at2"/>
<dbReference type="AlphaFoldDB" id="A0A0R2G5Z2"/>
<dbReference type="InterPro" id="IPR038732">
    <property type="entry name" value="HpyO/CreE_NAD-binding"/>
</dbReference>
<dbReference type="InterPro" id="IPR036188">
    <property type="entry name" value="FAD/NAD-bd_sf"/>
</dbReference>
<sequence>MQIVLIGAGPRNLVLTERLVAYAQHTGITSHIHLIDPYPIGGHVWQTNQNPLFLANTIASQLTLFTDATIQKEFPGLTGPNLYDWASQEAEHYLQHHHFEHQSDFLNELSRLTPNNYTSRGLFGVYAQWFFEQVLTTSQATPADITVTHNIVTQLIPDKDHGYQLTLANGQQLKADYVVLTPGHLAARPNDLEATFTALAKTEADRHYLPPMHPSDAPLALIPAKEDVLIRGLGLSFFDYMIALTVGRGGRFTRNADQSLVYQPSGLEPHLIAGSRRGLPPHARGINQKQNTQRLQPHFLTPVRMKALAQSHQGYVPYDDFMHLVRQELSYKYYRNVVNDLSQTFPFASAQFVTALKESNDLEATAQAYAFPPAELMDWEKVMAPNQSVTADQSYTNFLIKYLKWDIHDAKLGNLSAPYAGAFDILRDLRNQIRHYLADGYFTPTDYQKFLTDFSPLNNFIAVGPPLLRMEQMSALMQAGILTITGPQVQASIGRENNFMIEDIYHHQWFAPNLIEARLPGQGLSQTKDELLVQLQAASLINPATVKTAGYPSLSLNAAFNDRTTLQALTTSGRPVPALYVWGIPTEGWNWFTTSAPRPDADDKALNDAEHIAHNIFTQERHKS</sequence>
<keyword evidence="3" id="KW-1185">Reference proteome</keyword>
<evidence type="ECO:0000313" key="3">
    <source>
        <dbReference type="Proteomes" id="UP000051296"/>
    </source>
</evidence>
<name>A0A0R2G5Z2_9LACO</name>
<dbReference type="STRING" id="1123500.GCA_000420365_00896"/>
<protein>
    <submittedName>
        <fullName evidence="2">FAD(NAD)-dependent oxidoreductase</fullName>
    </submittedName>
</protein>
<reference evidence="2 3" key="1">
    <citation type="journal article" date="2015" name="Genome Announc.">
        <title>Expanding the biotechnology potential of lactobacilli through comparative genomics of 213 strains and associated genera.</title>
        <authorList>
            <person name="Sun Z."/>
            <person name="Harris H.M."/>
            <person name="McCann A."/>
            <person name="Guo C."/>
            <person name="Argimon S."/>
            <person name="Zhang W."/>
            <person name="Yang X."/>
            <person name="Jeffery I.B."/>
            <person name="Cooney J.C."/>
            <person name="Kagawa T.F."/>
            <person name="Liu W."/>
            <person name="Song Y."/>
            <person name="Salvetti E."/>
            <person name="Wrobel A."/>
            <person name="Rasinkangas P."/>
            <person name="Parkhill J."/>
            <person name="Rea M.C."/>
            <person name="O'Sullivan O."/>
            <person name="Ritari J."/>
            <person name="Douillard F.P."/>
            <person name="Paul Ross R."/>
            <person name="Yang R."/>
            <person name="Briner A.E."/>
            <person name="Felis G.E."/>
            <person name="de Vos W.M."/>
            <person name="Barrangou R."/>
            <person name="Klaenhammer T.R."/>
            <person name="Caufield P.W."/>
            <person name="Cui Y."/>
            <person name="Zhang H."/>
            <person name="O'Toole P.W."/>
        </authorList>
    </citation>
    <scope>NUCLEOTIDE SEQUENCE [LARGE SCALE GENOMIC DNA]</scope>
    <source>
        <strain evidence="2 3">DSM 20190</strain>
    </source>
</reference>
<comment type="caution">
    <text evidence="2">The sequence shown here is derived from an EMBL/GenBank/DDBJ whole genome shotgun (WGS) entry which is preliminary data.</text>
</comment>
<dbReference type="Pfam" id="PF13454">
    <property type="entry name" value="NAD_binding_9"/>
    <property type="match status" value="1"/>
</dbReference>
<dbReference type="PANTHER" id="PTHR40254:SF1">
    <property type="entry name" value="BLR0577 PROTEIN"/>
    <property type="match status" value="1"/>
</dbReference>
<evidence type="ECO:0000313" key="2">
    <source>
        <dbReference type="EMBL" id="KRN32196.1"/>
    </source>
</evidence>
<accession>A0A0R2G5Z2</accession>
<proteinExistence type="predicted"/>
<dbReference type="Proteomes" id="UP000051296">
    <property type="component" value="Unassembled WGS sequence"/>
</dbReference>
<feature type="domain" description="FAD-dependent urate hydroxylase HpyO/Asp monooxygenase CreE-like FAD/NAD(P)-binding" evidence="1">
    <location>
        <begin position="4"/>
        <end position="184"/>
    </location>
</feature>
<dbReference type="RefSeq" id="WP_022791655.1">
    <property type="nucleotide sequence ID" value="NZ_ATUU01000002.1"/>
</dbReference>
<dbReference type="EMBL" id="JQAX01000002">
    <property type="protein sequence ID" value="KRN32196.1"/>
    <property type="molecule type" value="Genomic_DNA"/>
</dbReference>
<dbReference type="SUPFAM" id="SSF51905">
    <property type="entry name" value="FAD/NAD(P)-binding domain"/>
    <property type="match status" value="1"/>
</dbReference>
<organism evidence="2 3">
    <name type="scientific">Weissella halotolerans DSM 20190</name>
    <dbReference type="NCBI Taxonomy" id="1123500"/>
    <lineage>
        <taxon>Bacteria</taxon>
        <taxon>Bacillati</taxon>
        <taxon>Bacillota</taxon>
        <taxon>Bacilli</taxon>
        <taxon>Lactobacillales</taxon>
        <taxon>Lactobacillaceae</taxon>
        <taxon>Weissella</taxon>
    </lineage>
</organism>
<dbReference type="PATRIC" id="fig|1123500.6.peg.548"/>
<dbReference type="InterPro" id="IPR052189">
    <property type="entry name" value="L-asp_N-monooxygenase_NS-form"/>
</dbReference>